<keyword evidence="1" id="KW-1133">Transmembrane helix</keyword>
<dbReference type="EMBL" id="JAOEEO010000001">
    <property type="protein sequence ID" value="MDH0562609.1"/>
    <property type="molecule type" value="Genomic_DNA"/>
</dbReference>
<comment type="caution">
    <text evidence="2">The sequence shown here is derived from an EMBL/GenBank/DDBJ whole genome shotgun (WGS) entry which is preliminary data.</text>
</comment>
<organism evidence="2 3">
    <name type="scientific">Acinetobacter courvalinii</name>
    <dbReference type="NCBI Taxonomy" id="280147"/>
    <lineage>
        <taxon>Bacteria</taxon>
        <taxon>Pseudomonadati</taxon>
        <taxon>Pseudomonadota</taxon>
        <taxon>Gammaproteobacteria</taxon>
        <taxon>Moraxellales</taxon>
        <taxon>Moraxellaceae</taxon>
        <taxon>Acinetobacter</taxon>
    </lineage>
</organism>
<feature type="transmembrane region" description="Helical" evidence="1">
    <location>
        <begin position="563"/>
        <end position="581"/>
    </location>
</feature>
<sequence>MLYKAKFRIVLKDRYAQSVGFWGAKYRIVDSEGGSSAVYCTDQVADKDGFTIDVLSNVAKKYRLELINLNEGGNYEIPTYEVSQSEVKTALVPAVKTVQVEKGFFRMRIIDPFGNHLDKYKFEYKIVSKEKDKNGGLIVLKDWSDLKEPGYTHVLTVKKGFINFDSSIDIFRSLFYTRPYVDVYLRHKLTKLETKKEERIIAYGSDKAMREWKLDKNALSATTKPQEEKSKAKIQELRFSRDIKVLLSLKKGRTYVAKREDGLKLFTNEFKETNAVNWQDGQQITFKVPGRYNGKILISVKDGKDNGKLIDIINIGALDSKVYKSSEVPKEIKLIKQPLSNGKASQTQDFNKNEYVQYCINMDYTGANKTITLDDMKDPSKCTEKEFKNIWQSIKSTFSFDNSATWWNISAGVVGASLDVSKRISIVDKFFIPFFNVFGVAATQAKFIIRNIGNHNGLFFIGSIVGRAHFNLKLFSKNAKDVLTARLPKEQMFDFSPKAAIKGSFIGIVVGGTVEIQKWMQNENNQKDITDLLANLTGMAVKTVIGTWLTVLLVSMLLTGGPVGLVIAVGVVVGIAIGWMLDYLDEYFGMTDNLKTLYNHLQSCTQNTLQDIVNKGNQLFGLNYTLPSWFY</sequence>
<reference evidence="2" key="1">
    <citation type="submission" date="2022-09" db="EMBL/GenBank/DDBJ databases">
        <title>Intensive care unit water sources are persistently colonized with multi-drug resistant bacteria and are the site of extensive horizontal gene transfer of antibiotic resistance genes.</title>
        <authorList>
            <person name="Diorio-Toth L."/>
        </authorList>
    </citation>
    <scope>NUCLEOTIDE SEQUENCE</scope>
    <source>
        <strain evidence="2">GD04005</strain>
    </source>
</reference>
<accession>A0AA42I509</accession>
<gene>
    <name evidence="2" type="ORF">N7644_02825</name>
</gene>
<evidence type="ECO:0000313" key="2">
    <source>
        <dbReference type="EMBL" id="MDH0562609.1"/>
    </source>
</evidence>
<evidence type="ECO:0000313" key="3">
    <source>
        <dbReference type="Proteomes" id="UP001159329"/>
    </source>
</evidence>
<proteinExistence type="predicted"/>
<feature type="transmembrane region" description="Helical" evidence="1">
    <location>
        <begin position="430"/>
        <end position="449"/>
    </location>
</feature>
<keyword evidence="1" id="KW-0472">Membrane</keyword>
<dbReference type="AlphaFoldDB" id="A0AA42I509"/>
<keyword evidence="1" id="KW-0812">Transmembrane</keyword>
<name>A0AA42I509_9GAMM</name>
<feature type="transmembrane region" description="Helical" evidence="1">
    <location>
        <begin position="532"/>
        <end position="557"/>
    </location>
</feature>
<dbReference type="Proteomes" id="UP001159329">
    <property type="component" value="Unassembled WGS sequence"/>
</dbReference>
<dbReference type="RefSeq" id="WP_279694353.1">
    <property type="nucleotide sequence ID" value="NZ_JAOEEO010000001.1"/>
</dbReference>
<protein>
    <submittedName>
        <fullName evidence="2">Uncharacterized protein</fullName>
    </submittedName>
</protein>
<evidence type="ECO:0000256" key="1">
    <source>
        <dbReference type="SAM" id="Phobius"/>
    </source>
</evidence>